<organism evidence="1 2">
    <name type="scientific">Mesorhizobium ventifaucium</name>
    <dbReference type="NCBI Taxonomy" id="666020"/>
    <lineage>
        <taxon>Bacteria</taxon>
        <taxon>Pseudomonadati</taxon>
        <taxon>Pseudomonadota</taxon>
        <taxon>Alphaproteobacteria</taxon>
        <taxon>Hyphomicrobiales</taxon>
        <taxon>Phyllobacteriaceae</taxon>
        <taxon>Mesorhizobium</taxon>
    </lineage>
</organism>
<dbReference type="Proteomes" id="UP001152604">
    <property type="component" value="Unassembled WGS sequence"/>
</dbReference>
<accession>A0ABM9DSS8</accession>
<sequence length="143" mass="16086">MKHRCDIWRVAEQCGVRLVDPDAHAWRQRRQRECFAKKTLKKIGQRHGEAHLALTLRLIVETYGNAAELYSETIQAVSALVANPSIEARGGKLFDEFDRISLAEIRHQAKVLAVGLPLAHVMRVLLAMRLADGIIGRDGRRAV</sequence>
<keyword evidence="2" id="KW-1185">Reference proteome</keyword>
<protein>
    <submittedName>
        <fullName evidence="1">Uncharacterized protein</fullName>
    </submittedName>
</protein>
<gene>
    <name evidence="1" type="ORF">MES4922_210141</name>
</gene>
<evidence type="ECO:0000313" key="1">
    <source>
        <dbReference type="EMBL" id="CAH2399188.1"/>
    </source>
</evidence>
<proteinExistence type="predicted"/>
<comment type="caution">
    <text evidence="1">The sequence shown here is derived from an EMBL/GenBank/DDBJ whole genome shotgun (WGS) entry which is preliminary data.</text>
</comment>
<reference evidence="1" key="1">
    <citation type="submission" date="2022-03" db="EMBL/GenBank/DDBJ databases">
        <authorList>
            <person name="Brunel B."/>
        </authorList>
    </citation>
    <scope>NUCLEOTIDE SEQUENCE</scope>
    <source>
        <strain evidence="1">STM4922sample</strain>
    </source>
</reference>
<evidence type="ECO:0000313" key="2">
    <source>
        <dbReference type="Proteomes" id="UP001152604"/>
    </source>
</evidence>
<name>A0ABM9DSS8_9HYPH</name>
<dbReference type="EMBL" id="CAKXZS010000014">
    <property type="protein sequence ID" value="CAH2399188.1"/>
    <property type="molecule type" value="Genomic_DNA"/>
</dbReference>
<dbReference type="RefSeq" id="WP_254024960.1">
    <property type="nucleotide sequence ID" value="NZ_CAKXZS010000014.1"/>
</dbReference>